<evidence type="ECO:0000313" key="1">
    <source>
        <dbReference type="EMBL" id="MCP2263921.1"/>
    </source>
</evidence>
<proteinExistence type="predicted"/>
<accession>A0A9X2G7E2</accession>
<gene>
    <name evidence="1" type="ORF">APR03_001257</name>
</gene>
<name>A0A9X2G7E2_9MICO</name>
<evidence type="ECO:0008006" key="3">
    <source>
        <dbReference type="Google" id="ProtNLM"/>
    </source>
</evidence>
<reference evidence="1" key="1">
    <citation type="submission" date="2022-06" db="EMBL/GenBank/DDBJ databases">
        <title>Genomic Encyclopedia of Archaeal and Bacterial Type Strains, Phase II (KMG-II): from individual species to whole genera.</title>
        <authorList>
            <person name="Goeker M."/>
        </authorList>
    </citation>
    <scope>NUCLEOTIDE SEQUENCE</scope>
    <source>
        <strain evidence="1">DSM 26652</strain>
    </source>
</reference>
<keyword evidence="2" id="KW-1185">Reference proteome</keyword>
<evidence type="ECO:0000313" key="2">
    <source>
        <dbReference type="Proteomes" id="UP001139493"/>
    </source>
</evidence>
<dbReference type="AlphaFoldDB" id="A0A9X2G7E2"/>
<organism evidence="1 2">
    <name type="scientific">Promicromonospora thailandica</name>
    <dbReference type="NCBI Taxonomy" id="765201"/>
    <lineage>
        <taxon>Bacteria</taxon>
        <taxon>Bacillati</taxon>
        <taxon>Actinomycetota</taxon>
        <taxon>Actinomycetes</taxon>
        <taxon>Micrococcales</taxon>
        <taxon>Promicromonosporaceae</taxon>
        <taxon>Promicromonospora</taxon>
    </lineage>
</organism>
<dbReference type="EMBL" id="JAMTCS010000003">
    <property type="protein sequence ID" value="MCP2263921.1"/>
    <property type="molecule type" value="Genomic_DNA"/>
</dbReference>
<sequence length="191" mass="20731">MLFSGTVTTAAAASDAGISDPIAPYEPVLDVSGVSAPGPSLEPDVGVLDLNSNPQVSRNGGTVGYTNFSAARGTQSPGWFPSTVNCPRGYVCIYTPYRLTTSTQYWRMWKLYDPGLYDFSDFLYNGTSYLVNNQTGGWKAVRTDAGNLAEPIAPWYCASRVSQPRGFFGTNYYPAWGIWVDDGRNGTCTWG</sequence>
<comment type="caution">
    <text evidence="1">The sequence shown here is derived from an EMBL/GenBank/DDBJ whole genome shotgun (WGS) entry which is preliminary data.</text>
</comment>
<protein>
    <recommendedName>
        <fullName evidence="3">Peptidase inhibitor family I36</fullName>
    </recommendedName>
</protein>
<dbReference type="Proteomes" id="UP001139493">
    <property type="component" value="Unassembled WGS sequence"/>
</dbReference>